<evidence type="ECO:0000256" key="1">
    <source>
        <dbReference type="SAM" id="SignalP"/>
    </source>
</evidence>
<proteinExistence type="predicted"/>
<dbReference type="AlphaFoldDB" id="A0A7X8XY11"/>
<evidence type="ECO:0000313" key="3">
    <source>
        <dbReference type="Proteomes" id="UP000585050"/>
    </source>
</evidence>
<feature type="signal peptide" evidence="1">
    <location>
        <begin position="1"/>
        <end position="22"/>
    </location>
</feature>
<organism evidence="2 3">
    <name type="scientific">Flammeovirga agarivorans</name>
    <dbReference type="NCBI Taxonomy" id="2726742"/>
    <lineage>
        <taxon>Bacteria</taxon>
        <taxon>Pseudomonadati</taxon>
        <taxon>Bacteroidota</taxon>
        <taxon>Cytophagia</taxon>
        <taxon>Cytophagales</taxon>
        <taxon>Flammeovirgaceae</taxon>
        <taxon>Flammeovirga</taxon>
    </lineage>
</organism>
<evidence type="ECO:0000313" key="2">
    <source>
        <dbReference type="EMBL" id="NLR93590.1"/>
    </source>
</evidence>
<dbReference type="EMBL" id="JABAIL010000007">
    <property type="protein sequence ID" value="NLR93590.1"/>
    <property type="molecule type" value="Genomic_DNA"/>
</dbReference>
<keyword evidence="3" id="KW-1185">Reference proteome</keyword>
<dbReference type="RefSeq" id="WP_168884305.1">
    <property type="nucleotide sequence ID" value="NZ_JABAIL010000007.1"/>
</dbReference>
<gene>
    <name evidence="2" type="ORF">HGP29_20495</name>
</gene>
<protein>
    <submittedName>
        <fullName evidence="2">Uncharacterized protein</fullName>
    </submittedName>
</protein>
<reference evidence="2 3" key="1">
    <citation type="submission" date="2020-04" db="EMBL/GenBank/DDBJ databases">
        <title>Flammeovirga sp. SR4, a novel species isolated from seawater.</title>
        <authorList>
            <person name="Wang X."/>
        </authorList>
    </citation>
    <scope>NUCLEOTIDE SEQUENCE [LARGE SCALE GENOMIC DNA]</scope>
    <source>
        <strain evidence="2 3">SR4</strain>
    </source>
</reference>
<dbReference type="Proteomes" id="UP000585050">
    <property type="component" value="Unassembled WGS sequence"/>
</dbReference>
<sequence length="76" mass="8807">MKSLSKKLIIFSVILTAFSCSMQENEVEPIEYNPVNTEFEVMFPEQDSLNNSNKKKVRLKYFTDPTETDKNLGQDI</sequence>
<accession>A0A7X8XY11</accession>
<feature type="chain" id="PRO_5030989103" evidence="1">
    <location>
        <begin position="23"/>
        <end position="76"/>
    </location>
</feature>
<keyword evidence="1" id="KW-0732">Signal</keyword>
<comment type="caution">
    <text evidence="2">The sequence shown here is derived from an EMBL/GenBank/DDBJ whole genome shotgun (WGS) entry which is preliminary data.</text>
</comment>
<dbReference type="PROSITE" id="PS51257">
    <property type="entry name" value="PROKAR_LIPOPROTEIN"/>
    <property type="match status" value="1"/>
</dbReference>
<name>A0A7X8XY11_9BACT</name>